<dbReference type="EMBL" id="CP025096">
    <property type="protein sequence ID" value="AUD06848.1"/>
    <property type="molecule type" value="Genomic_DNA"/>
</dbReference>
<evidence type="ECO:0000259" key="7">
    <source>
        <dbReference type="Pfam" id="PF04542"/>
    </source>
</evidence>
<dbReference type="SUPFAM" id="SSF88659">
    <property type="entry name" value="Sigma3 and sigma4 domains of RNA polymerase sigma factors"/>
    <property type="match status" value="1"/>
</dbReference>
<dbReference type="RefSeq" id="WP_100993382.1">
    <property type="nucleotide sequence ID" value="NZ_CP025096.1"/>
</dbReference>
<dbReference type="GO" id="GO:0006352">
    <property type="term" value="P:DNA-templated transcription initiation"/>
    <property type="evidence" value="ECO:0007669"/>
    <property type="project" value="InterPro"/>
</dbReference>
<gene>
    <name evidence="9" type="ORF">CWM47_36360</name>
</gene>
<evidence type="ECO:0000259" key="8">
    <source>
        <dbReference type="Pfam" id="PF04545"/>
    </source>
</evidence>
<dbReference type="Gene3D" id="1.10.10.10">
    <property type="entry name" value="Winged helix-like DNA-binding domain superfamily/Winged helix DNA-binding domain"/>
    <property type="match status" value="1"/>
</dbReference>
<dbReference type="SUPFAM" id="SSF88946">
    <property type="entry name" value="Sigma2 domain of RNA polymerase sigma factors"/>
    <property type="match status" value="1"/>
</dbReference>
<dbReference type="InterPro" id="IPR000838">
    <property type="entry name" value="RNA_pol_sigma70_ECF_CS"/>
</dbReference>
<protein>
    <recommendedName>
        <fullName evidence="6">RNA polymerase sigma factor</fullName>
    </recommendedName>
</protein>
<sequence length="196" mass="22033">MSSTSSTEEALVDNLRTHQSADFSRLYAAYAPALYGVLLRLVKDPARAEDLLQDAFIKIWLNRQHYDPAQGRLFTWLLTITRNVALDELRTKKKQLKASGYGYHQSDSVVLPTLIEGPLKGSLVSSLAPIYRAVVELMYYKGLTSQEAATHLKLPLGTVKTRARTALQQLKAQFRQDIQHYQVGTTSRSIQVCIPK</sequence>
<dbReference type="Proteomes" id="UP000232883">
    <property type="component" value="Chromosome"/>
</dbReference>
<evidence type="ECO:0000256" key="2">
    <source>
        <dbReference type="ARBA" id="ARBA00023015"/>
    </source>
</evidence>
<dbReference type="PANTHER" id="PTHR43133">
    <property type="entry name" value="RNA POLYMERASE ECF-TYPE SIGMA FACTO"/>
    <property type="match status" value="1"/>
</dbReference>
<dbReference type="InterPro" id="IPR039425">
    <property type="entry name" value="RNA_pol_sigma-70-like"/>
</dbReference>
<dbReference type="NCBIfam" id="TIGR02937">
    <property type="entry name" value="sigma70-ECF"/>
    <property type="match status" value="1"/>
</dbReference>
<dbReference type="InterPro" id="IPR036388">
    <property type="entry name" value="WH-like_DNA-bd_sf"/>
</dbReference>
<dbReference type="KEGG" id="spir:CWM47_36360"/>
<evidence type="ECO:0000313" key="9">
    <source>
        <dbReference type="EMBL" id="AUD06848.1"/>
    </source>
</evidence>
<dbReference type="Pfam" id="PF04542">
    <property type="entry name" value="Sigma70_r2"/>
    <property type="match status" value="1"/>
</dbReference>
<feature type="domain" description="RNA polymerase sigma-70 region 4" evidence="8">
    <location>
        <begin position="125"/>
        <end position="171"/>
    </location>
</feature>
<dbReference type="PANTHER" id="PTHR43133:SF62">
    <property type="entry name" value="RNA POLYMERASE SIGMA FACTOR SIGZ"/>
    <property type="match status" value="1"/>
</dbReference>
<evidence type="ECO:0000313" key="10">
    <source>
        <dbReference type="Proteomes" id="UP000232883"/>
    </source>
</evidence>
<dbReference type="InterPro" id="IPR007630">
    <property type="entry name" value="RNA_pol_sigma70_r4"/>
</dbReference>
<dbReference type="AlphaFoldDB" id="A0A2K8ZAE4"/>
<dbReference type="CDD" id="cd06171">
    <property type="entry name" value="Sigma70_r4"/>
    <property type="match status" value="1"/>
</dbReference>
<keyword evidence="10" id="KW-1185">Reference proteome</keyword>
<dbReference type="OrthoDB" id="9784272at2"/>
<evidence type="ECO:0000256" key="4">
    <source>
        <dbReference type="ARBA" id="ARBA00023125"/>
    </source>
</evidence>
<accession>A0A2K8ZAE4</accession>
<dbReference type="InterPro" id="IPR014284">
    <property type="entry name" value="RNA_pol_sigma-70_dom"/>
</dbReference>
<dbReference type="PROSITE" id="PS01063">
    <property type="entry name" value="SIGMA70_ECF"/>
    <property type="match status" value="1"/>
</dbReference>
<dbReference type="InterPro" id="IPR007627">
    <property type="entry name" value="RNA_pol_sigma70_r2"/>
</dbReference>
<keyword evidence="4 6" id="KW-0238">DNA-binding</keyword>
<dbReference type="GO" id="GO:0016987">
    <property type="term" value="F:sigma factor activity"/>
    <property type="evidence" value="ECO:0007669"/>
    <property type="project" value="UniProtKB-KW"/>
</dbReference>
<keyword evidence="5 6" id="KW-0804">Transcription</keyword>
<dbReference type="Pfam" id="PF04545">
    <property type="entry name" value="Sigma70_r4"/>
    <property type="match status" value="1"/>
</dbReference>
<dbReference type="InterPro" id="IPR013324">
    <property type="entry name" value="RNA_pol_sigma_r3/r4-like"/>
</dbReference>
<evidence type="ECO:0000256" key="3">
    <source>
        <dbReference type="ARBA" id="ARBA00023082"/>
    </source>
</evidence>
<dbReference type="InterPro" id="IPR013325">
    <property type="entry name" value="RNA_pol_sigma_r2"/>
</dbReference>
<reference evidence="9 10" key="1">
    <citation type="submission" date="2017-11" db="EMBL/GenBank/DDBJ databases">
        <title>Taxonomic description and genome sequences of Spirosoma HA7 sp. nov., isolated from pollen microhabitat of Corylus avellana.</title>
        <authorList>
            <person name="Ambika Manirajan B."/>
            <person name="Suarez C."/>
            <person name="Ratering S."/>
            <person name="Geissler-Plaum R."/>
            <person name="Cardinale M."/>
            <person name="Sylvia S."/>
        </authorList>
    </citation>
    <scope>NUCLEOTIDE SEQUENCE [LARGE SCALE GENOMIC DNA]</scope>
    <source>
        <strain evidence="9 10">HA7</strain>
    </source>
</reference>
<dbReference type="Gene3D" id="1.10.1740.10">
    <property type="match status" value="1"/>
</dbReference>
<evidence type="ECO:0000256" key="1">
    <source>
        <dbReference type="ARBA" id="ARBA00010641"/>
    </source>
</evidence>
<comment type="similarity">
    <text evidence="1 6">Belongs to the sigma-70 factor family. ECF subfamily.</text>
</comment>
<keyword evidence="2 6" id="KW-0805">Transcription regulation</keyword>
<keyword evidence="3 6" id="KW-0731">Sigma factor</keyword>
<feature type="domain" description="RNA polymerase sigma-70 region 2" evidence="7">
    <location>
        <begin position="26"/>
        <end position="94"/>
    </location>
</feature>
<name>A0A2K8ZAE4_9BACT</name>
<evidence type="ECO:0000256" key="6">
    <source>
        <dbReference type="RuleBase" id="RU000716"/>
    </source>
</evidence>
<proteinExistence type="inferred from homology"/>
<evidence type="ECO:0000256" key="5">
    <source>
        <dbReference type="ARBA" id="ARBA00023163"/>
    </source>
</evidence>
<dbReference type="GO" id="GO:0003677">
    <property type="term" value="F:DNA binding"/>
    <property type="evidence" value="ECO:0007669"/>
    <property type="project" value="UniProtKB-KW"/>
</dbReference>
<organism evidence="9 10">
    <name type="scientific">Spirosoma pollinicola</name>
    <dbReference type="NCBI Taxonomy" id="2057025"/>
    <lineage>
        <taxon>Bacteria</taxon>
        <taxon>Pseudomonadati</taxon>
        <taxon>Bacteroidota</taxon>
        <taxon>Cytophagia</taxon>
        <taxon>Cytophagales</taxon>
        <taxon>Cytophagaceae</taxon>
        <taxon>Spirosoma</taxon>
    </lineage>
</organism>